<dbReference type="RefSeq" id="WP_267309849.1">
    <property type="nucleotide sequence ID" value="NZ_JAOQJR010000005.1"/>
</dbReference>
<feature type="domain" description="DUF234" evidence="1">
    <location>
        <begin position="92"/>
        <end position="196"/>
    </location>
</feature>
<gene>
    <name evidence="2" type="ORF">OCV55_06805</name>
</gene>
<proteinExistence type="predicted"/>
<accession>A0ABT2SU73</accession>
<protein>
    <recommendedName>
        <fullName evidence="1">DUF234 domain-containing protein</fullName>
    </recommendedName>
</protein>
<dbReference type="PANTHER" id="PTHR34704">
    <property type="entry name" value="ATPASE"/>
    <property type="match status" value="1"/>
</dbReference>
<dbReference type="InterPro" id="IPR004256">
    <property type="entry name" value="DUF234"/>
</dbReference>
<name>A0ABT2SU73_9FIRM</name>
<organism evidence="2 3">
    <name type="scientific">[Clostridium] ammoniilyticum</name>
    <dbReference type="NCBI Taxonomy" id="2981784"/>
    <lineage>
        <taxon>Bacteria</taxon>
        <taxon>Bacillati</taxon>
        <taxon>Bacillota</taxon>
        <taxon>Erysipelotrichia</taxon>
        <taxon>Erysipelotrichales</taxon>
        <taxon>Coprobacillaceae</taxon>
        <taxon>Faecalibacillus</taxon>
    </lineage>
</organism>
<sequence length="253" mass="29753">MFNEVEFLLHQELRETSLYNSIIEAIALGNTKINEISTQILINNTSKTSVYLKNLIELGIVERELSIDAGNKEIANNNRGIYQLTDQFFRFWYTFIFTNYSSLEDGDVDGIYQYVIADNLDRYASITYEKVCQQYLTRLQLKNKLPFRYEKIGRWFGKTTVRSKNNNTEIKEIEIDILALSKKEKCYLIGECKFKESPFSYSEYLDTLAKLEPLKKNNKIYYALFSKNGFDEKILQENNDHLLLFNLNDMSFD</sequence>
<evidence type="ECO:0000259" key="1">
    <source>
        <dbReference type="Pfam" id="PF03008"/>
    </source>
</evidence>
<dbReference type="PANTHER" id="PTHR34704:SF1">
    <property type="entry name" value="ATPASE"/>
    <property type="match status" value="1"/>
</dbReference>
<evidence type="ECO:0000313" key="3">
    <source>
        <dbReference type="Proteomes" id="UP001208364"/>
    </source>
</evidence>
<dbReference type="EMBL" id="JAOQJR010000005">
    <property type="protein sequence ID" value="MCU6738388.1"/>
    <property type="molecule type" value="Genomic_DNA"/>
</dbReference>
<dbReference type="Pfam" id="PF03008">
    <property type="entry name" value="DUF234"/>
    <property type="match status" value="1"/>
</dbReference>
<comment type="caution">
    <text evidence="2">The sequence shown here is derived from an EMBL/GenBank/DDBJ whole genome shotgun (WGS) entry which is preliminary data.</text>
</comment>
<keyword evidence="3" id="KW-1185">Reference proteome</keyword>
<evidence type="ECO:0000313" key="2">
    <source>
        <dbReference type="EMBL" id="MCU6738388.1"/>
    </source>
</evidence>
<dbReference type="Proteomes" id="UP001208364">
    <property type="component" value="Unassembled WGS sequence"/>
</dbReference>
<reference evidence="2 3" key="1">
    <citation type="journal article" date="2021" name="ISME Commun">
        <title>Automated analysis of genomic sequences facilitates high-throughput and comprehensive description of bacteria.</title>
        <authorList>
            <person name="Hitch T.C.A."/>
        </authorList>
    </citation>
    <scope>NUCLEOTIDE SEQUENCE [LARGE SCALE GENOMIC DNA]</scope>
    <source>
        <strain evidence="2 3">H4_15</strain>
    </source>
</reference>